<evidence type="ECO:0000256" key="8">
    <source>
        <dbReference type="ARBA" id="ARBA00022857"/>
    </source>
</evidence>
<evidence type="ECO:0000256" key="7">
    <source>
        <dbReference type="ARBA" id="ARBA00022727"/>
    </source>
</evidence>
<dbReference type="InterPro" id="IPR036926">
    <property type="entry name" value="Thymidate_synth/dCMP_Mease_sf"/>
</dbReference>
<dbReference type="GO" id="GO:0032259">
    <property type="term" value="P:methylation"/>
    <property type="evidence" value="ECO:0007669"/>
    <property type="project" value="UniProtKB-KW"/>
</dbReference>
<comment type="similarity">
    <text evidence="3">In the N-terminal section; belongs to the dihydrofolate reductase family.</text>
</comment>
<dbReference type="GO" id="GO:0005829">
    <property type="term" value="C:cytosol"/>
    <property type="evidence" value="ECO:0007669"/>
    <property type="project" value="TreeGrafter"/>
</dbReference>
<dbReference type="Gene3D" id="3.40.430.10">
    <property type="entry name" value="Dihydrofolate Reductase, subunit A"/>
    <property type="match status" value="1"/>
</dbReference>
<evidence type="ECO:0000256" key="9">
    <source>
        <dbReference type="ARBA" id="ARBA00023002"/>
    </source>
</evidence>
<accession>A0A6C0FH64</accession>
<dbReference type="EMBL" id="MN738838">
    <property type="protein sequence ID" value="QHT38980.1"/>
    <property type="molecule type" value="Genomic_DNA"/>
</dbReference>
<dbReference type="Pfam" id="PF00303">
    <property type="entry name" value="Thymidylat_synt"/>
    <property type="match status" value="1"/>
</dbReference>
<organism evidence="14">
    <name type="scientific">viral metagenome</name>
    <dbReference type="NCBI Taxonomy" id="1070528"/>
    <lineage>
        <taxon>unclassified sequences</taxon>
        <taxon>metagenomes</taxon>
        <taxon>organismal metagenomes</taxon>
    </lineage>
</organism>
<proteinExistence type="inferred from homology"/>
<keyword evidence="7" id="KW-0545">Nucleotide biosynthesis</keyword>
<comment type="catalytic activity">
    <reaction evidence="11">
        <text>dUMP + (6R)-5,10-methylene-5,6,7,8-tetrahydrofolate = 7,8-dihydrofolate + dTMP</text>
        <dbReference type="Rhea" id="RHEA:12104"/>
        <dbReference type="ChEBI" id="CHEBI:15636"/>
        <dbReference type="ChEBI" id="CHEBI:57451"/>
        <dbReference type="ChEBI" id="CHEBI:63528"/>
        <dbReference type="ChEBI" id="CHEBI:246422"/>
        <dbReference type="EC" id="2.1.1.45"/>
    </reaction>
</comment>
<dbReference type="NCBIfam" id="TIGR03284">
    <property type="entry name" value="thym_sym"/>
    <property type="match status" value="1"/>
</dbReference>
<evidence type="ECO:0000256" key="3">
    <source>
        <dbReference type="ARBA" id="ARBA00010176"/>
    </source>
</evidence>
<dbReference type="InterPro" id="IPR000398">
    <property type="entry name" value="Thymidylate_synthase"/>
</dbReference>
<dbReference type="GO" id="GO:0006730">
    <property type="term" value="P:one-carbon metabolic process"/>
    <property type="evidence" value="ECO:0007669"/>
    <property type="project" value="UniProtKB-KW"/>
</dbReference>
<dbReference type="InterPro" id="IPR012262">
    <property type="entry name" value="DHFR-TS"/>
</dbReference>
<evidence type="ECO:0000256" key="2">
    <source>
        <dbReference type="ARBA" id="ARBA00006900"/>
    </source>
</evidence>
<protein>
    <recommendedName>
        <fullName evidence="13">DHFR domain-containing protein</fullName>
    </recommendedName>
</protein>
<dbReference type="PROSITE" id="PS51330">
    <property type="entry name" value="DHFR_2"/>
    <property type="match status" value="1"/>
</dbReference>
<dbReference type="PANTHER" id="PTHR11548:SF2">
    <property type="entry name" value="THYMIDYLATE SYNTHASE"/>
    <property type="match status" value="1"/>
</dbReference>
<comment type="pathway">
    <text evidence="1">Cofactor biosynthesis; tetrahydrofolate biosynthesis; 5,6,7,8-tetrahydrofolate from 7,8-dihydrofolate: step 1/1.</text>
</comment>
<dbReference type="FunFam" id="3.30.572.10:FF:000013">
    <property type="entry name" value="Thymidylate synthase"/>
    <property type="match status" value="1"/>
</dbReference>
<evidence type="ECO:0000256" key="1">
    <source>
        <dbReference type="ARBA" id="ARBA00004903"/>
    </source>
</evidence>
<feature type="domain" description="DHFR" evidence="13">
    <location>
        <begin position="2"/>
        <end position="188"/>
    </location>
</feature>
<dbReference type="GO" id="GO:0006231">
    <property type="term" value="P:dTMP biosynthetic process"/>
    <property type="evidence" value="ECO:0007669"/>
    <property type="project" value="InterPro"/>
</dbReference>
<dbReference type="GO" id="GO:0004799">
    <property type="term" value="F:thymidylate synthase activity"/>
    <property type="evidence" value="ECO:0007669"/>
    <property type="project" value="UniProtKB-EC"/>
</dbReference>
<dbReference type="UniPathway" id="UPA00077">
    <property type="reaction ID" value="UER00158"/>
</dbReference>
<dbReference type="GO" id="GO:0046654">
    <property type="term" value="P:tetrahydrofolate biosynthetic process"/>
    <property type="evidence" value="ECO:0007669"/>
    <property type="project" value="UniProtKB-UniPathway"/>
</dbReference>
<dbReference type="Gene3D" id="3.30.572.10">
    <property type="entry name" value="Thymidylate synthase/dCMP hydroxymethylase domain"/>
    <property type="match status" value="1"/>
</dbReference>
<evidence type="ECO:0000313" key="14">
    <source>
        <dbReference type="EMBL" id="QHT38980.1"/>
    </source>
</evidence>
<comment type="catalytic activity">
    <reaction evidence="12">
        <text>(6S)-5,6,7,8-tetrahydrofolate + NADP(+) = 7,8-dihydrofolate + NADPH + H(+)</text>
        <dbReference type="Rhea" id="RHEA:15009"/>
        <dbReference type="ChEBI" id="CHEBI:15378"/>
        <dbReference type="ChEBI" id="CHEBI:57451"/>
        <dbReference type="ChEBI" id="CHEBI:57453"/>
        <dbReference type="ChEBI" id="CHEBI:57783"/>
        <dbReference type="ChEBI" id="CHEBI:58349"/>
        <dbReference type="EC" id="1.5.1.3"/>
    </reaction>
</comment>
<evidence type="ECO:0000256" key="6">
    <source>
        <dbReference type="ARBA" id="ARBA00022679"/>
    </source>
</evidence>
<dbReference type="GO" id="GO:0005739">
    <property type="term" value="C:mitochondrion"/>
    <property type="evidence" value="ECO:0007669"/>
    <property type="project" value="TreeGrafter"/>
</dbReference>
<dbReference type="SUPFAM" id="SSF55831">
    <property type="entry name" value="Thymidylate synthase/dCMP hydroxymethylase"/>
    <property type="match status" value="1"/>
</dbReference>
<dbReference type="GO" id="GO:0004146">
    <property type="term" value="F:dihydrofolate reductase activity"/>
    <property type="evidence" value="ECO:0007669"/>
    <property type="project" value="UniProtKB-EC"/>
</dbReference>
<dbReference type="InterPro" id="IPR024072">
    <property type="entry name" value="DHFR-like_dom_sf"/>
</dbReference>
<dbReference type="CDD" id="cd00351">
    <property type="entry name" value="TS_Pyrimidine_HMase"/>
    <property type="match status" value="1"/>
</dbReference>
<dbReference type="Pfam" id="PF00186">
    <property type="entry name" value="DHFR_1"/>
    <property type="match status" value="1"/>
</dbReference>
<dbReference type="InterPro" id="IPR020940">
    <property type="entry name" value="Thymidylate_synthase_AS"/>
</dbReference>
<dbReference type="PANTHER" id="PTHR11548">
    <property type="entry name" value="THYMIDYLATE SYNTHASE 1"/>
    <property type="match status" value="1"/>
</dbReference>
<dbReference type="PRINTS" id="PR00108">
    <property type="entry name" value="THYMDSNTHASE"/>
</dbReference>
<evidence type="ECO:0000259" key="13">
    <source>
        <dbReference type="PROSITE" id="PS51330"/>
    </source>
</evidence>
<dbReference type="InterPro" id="IPR001796">
    <property type="entry name" value="DHFR_dom"/>
</dbReference>
<comment type="similarity">
    <text evidence="2">In the C-terminal section; belongs to the thymidylate synthase family.</text>
</comment>
<evidence type="ECO:0000256" key="10">
    <source>
        <dbReference type="ARBA" id="ARBA00023268"/>
    </source>
</evidence>
<evidence type="ECO:0000256" key="12">
    <source>
        <dbReference type="ARBA" id="ARBA00048873"/>
    </source>
</evidence>
<dbReference type="HAMAP" id="MF_00008">
    <property type="entry name" value="Thymidy_synth_bact"/>
    <property type="match status" value="1"/>
</dbReference>
<keyword evidence="8" id="KW-0521">NADP</keyword>
<dbReference type="InterPro" id="IPR023451">
    <property type="entry name" value="Thymidate_synth/dCMP_Mease_dom"/>
</dbReference>
<dbReference type="PROSITE" id="PS00091">
    <property type="entry name" value="THYMIDYLATE_SYNTHASE"/>
    <property type="match status" value="1"/>
</dbReference>
<evidence type="ECO:0000256" key="11">
    <source>
        <dbReference type="ARBA" id="ARBA00047344"/>
    </source>
</evidence>
<sequence>MKFSIIVSVNNHNVIGEGNDLLIHSKKDLRNFQKITTEGEHTNAVIMGYNTWLSISESKRPLRDRYNIILSRNHSVEESNGVKCFRSLKDSFEYCNGLKGEIFVIGGSQIFNECCKTEHYENLNKIYLTRFDDNYHPRDTTHSFPLKLLENMKLVDQSDIQHEICSRPHIDNREKGFLQEYLMETYTRSVSFHFNIYHNLKDINTEEYQYLDLLKKVMNEGFPTEGRNSKVLSLFGERMIFDLSKGFPLLTTKHVGHKTVLRELLWFIEGSTSNKLLNEKKVRIWDGNSSREFLDSRGLDYEEGDLGPVYGFQWRHFGAEYKDFNTDYTGKGSDQLQYIIDLIKNDPHSRRIIMSAWNPPDLDKMALPPCHVMCQFYVNTNENKLDCQLYQRSGDMFLGVPFNIASYSYLTCILAKLTGYKPGRLIHILGDTHIYDSHVEAVLTQIKRIPFTFPTLTISDECTDINDIKEEYFKIENYNYHEKISAPMIA</sequence>
<keyword evidence="6" id="KW-0808">Transferase</keyword>
<dbReference type="InterPro" id="IPR045097">
    <property type="entry name" value="Thymidate_synth/dCMP_Mease"/>
</dbReference>
<dbReference type="PIRSF" id="PIRSF000389">
    <property type="entry name" value="DHFR-TS"/>
    <property type="match status" value="1"/>
</dbReference>
<dbReference type="AlphaFoldDB" id="A0A6C0FH64"/>
<evidence type="ECO:0000256" key="5">
    <source>
        <dbReference type="ARBA" id="ARBA00022603"/>
    </source>
</evidence>
<name>A0A6C0FH64_9ZZZZ</name>
<keyword evidence="4" id="KW-0554">One-carbon metabolism</keyword>
<dbReference type="SUPFAM" id="SSF53597">
    <property type="entry name" value="Dihydrofolate reductase-like"/>
    <property type="match status" value="1"/>
</dbReference>
<keyword evidence="9" id="KW-0560">Oxidoreductase</keyword>
<dbReference type="CDD" id="cd00209">
    <property type="entry name" value="DHFR"/>
    <property type="match status" value="1"/>
</dbReference>
<evidence type="ECO:0000256" key="4">
    <source>
        <dbReference type="ARBA" id="ARBA00022563"/>
    </source>
</evidence>
<reference evidence="14" key="1">
    <citation type="journal article" date="2020" name="Nature">
        <title>Giant virus diversity and host interactions through global metagenomics.</title>
        <authorList>
            <person name="Schulz F."/>
            <person name="Roux S."/>
            <person name="Paez-Espino D."/>
            <person name="Jungbluth S."/>
            <person name="Walsh D.A."/>
            <person name="Denef V.J."/>
            <person name="McMahon K.D."/>
            <person name="Konstantinidis K.T."/>
            <person name="Eloe-Fadrosh E.A."/>
            <person name="Kyrpides N.C."/>
            <person name="Woyke T."/>
        </authorList>
    </citation>
    <scope>NUCLEOTIDE SEQUENCE</scope>
    <source>
        <strain evidence="14">GVMAG-S-ERX556126-94</strain>
    </source>
</reference>
<keyword evidence="5" id="KW-0489">Methyltransferase</keyword>
<keyword evidence="10" id="KW-0511">Multifunctional enzyme</keyword>